<name>A0AA48GS93_9BACT</name>
<dbReference type="SMART" id="SM00382">
    <property type="entry name" value="AAA"/>
    <property type="match status" value="1"/>
</dbReference>
<evidence type="ECO:0000313" key="6">
    <source>
        <dbReference type="Proteomes" id="UP001228113"/>
    </source>
</evidence>
<evidence type="ECO:0000259" key="4">
    <source>
        <dbReference type="PROSITE" id="PS50893"/>
    </source>
</evidence>
<dbReference type="PROSITE" id="PS00211">
    <property type="entry name" value="ABC_TRANSPORTER_1"/>
    <property type="match status" value="1"/>
</dbReference>
<sequence length="428" mass="48088">MAQVQPILELRGVQKSFDRGTGVPLRVLEDINLDIRPNEVICLIGPSGCGKSTIMRIFAGLIEPTTGQVRYRGRRQAGLNPNVSIVFQGFALYPWMTVEANVENVLVAKGLPPAEVKERTNRAIRMVGLEGFEEAYPRELSGGMKQRVGMARALSVDPEILFMDEPFSQVDALTAEGLRAEILDIWDDRERNPSSILMVSHDIKEVAYMADRVVVLSANPGRIRTIVDNPLSRPRDTRSPEFLRLVDQLHDIITSAELPDIQVSTVEPSMESDIVEPLPGAQNADMLGLLELLETLGGSCDLFQVVSHTHVPFEKVLTTVKGLEMLELVDTPKRSVELTALGRRFVQGGMDERKLIWRDQLMELKLFRVVQEMLELREGVLAREELIQEIASRLPMEDPEVTFETIVAWGRFGELFAYRKERGVLTFE</sequence>
<dbReference type="SUPFAM" id="SSF52540">
    <property type="entry name" value="P-loop containing nucleoside triphosphate hydrolases"/>
    <property type="match status" value="1"/>
</dbReference>
<keyword evidence="6" id="KW-1185">Reference proteome</keyword>
<evidence type="ECO:0000256" key="1">
    <source>
        <dbReference type="ARBA" id="ARBA00022448"/>
    </source>
</evidence>
<dbReference type="InterPro" id="IPR027417">
    <property type="entry name" value="P-loop_NTPase"/>
</dbReference>
<dbReference type="GO" id="GO:0005524">
    <property type="term" value="F:ATP binding"/>
    <property type="evidence" value="ECO:0007669"/>
    <property type="project" value="UniProtKB-KW"/>
</dbReference>
<keyword evidence="1" id="KW-0813">Transport</keyword>
<dbReference type="InterPro" id="IPR050166">
    <property type="entry name" value="ABC_transporter_ATP-bind"/>
</dbReference>
<protein>
    <submittedName>
        <fullName evidence="5">ABC transporter ATP-binding protein</fullName>
    </submittedName>
</protein>
<evidence type="ECO:0000256" key="3">
    <source>
        <dbReference type="ARBA" id="ARBA00022840"/>
    </source>
</evidence>
<reference evidence="5" key="1">
    <citation type="journal article" date="2023" name="Int. J. Syst. Evol. Microbiol.">
        <title>Mesoterricola silvestris gen. nov., sp. nov., Mesoterricola sediminis sp. nov., Geothrix oryzae sp. nov., Geothrix edaphica sp. nov., Geothrix rubra sp. nov., and Geothrix limicola sp. nov., six novel members of Acidobacteriota isolated from soils.</title>
        <authorList>
            <person name="Itoh H."/>
            <person name="Sugisawa Y."/>
            <person name="Mise K."/>
            <person name="Xu Z."/>
            <person name="Kuniyasu M."/>
            <person name="Ushijima N."/>
            <person name="Kawano K."/>
            <person name="Kobayashi E."/>
            <person name="Shiratori Y."/>
            <person name="Masuda Y."/>
            <person name="Senoo K."/>
        </authorList>
    </citation>
    <scope>NUCLEOTIDE SEQUENCE</scope>
    <source>
        <strain evidence="5">W786</strain>
    </source>
</reference>
<dbReference type="Gene3D" id="3.40.50.300">
    <property type="entry name" value="P-loop containing nucleotide triphosphate hydrolases"/>
    <property type="match status" value="1"/>
</dbReference>
<keyword evidence="2" id="KW-0547">Nucleotide-binding</keyword>
<accession>A0AA48GS93</accession>
<dbReference type="PANTHER" id="PTHR42788">
    <property type="entry name" value="TAURINE IMPORT ATP-BINDING PROTEIN-RELATED"/>
    <property type="match status" value="1"/>
</dbReference>
<dbReference type="Pfam" id="PF00005">
    <property type="entry name" value="ABC_tran"/>
    <property type="match status" value="1"/>
</dbReference>
<dbReference type="PROSITE" id="PS50893">
    <property type="entry name" value="ABC_TRANSPORTER_2"/>
    <property type="match status" value="1"/>
</dbReference>
<dbReference type="PANTHER" id="PTHR42788:SF13">
    <property type="entry name" value="ALIPHATIC SULFONATES IMPORT ATP-BINDING PROTEIN SSUB"/>
    <property type="match status" value="1"/>
</dbReference>
<feature type="domain" description="ABC transporter" evidence="4">
    <location>
        <begin position="8"/>
        <end position="243"/>
    </location>
</feature>
<organism evidence="5 6">
    <name type="scientific">Mesoterricola sediminis</name>
    <dbReference type="NCBI Taxonomy" id="2927980"/>
    <lineage>
        <taxon>Bacteria</taxon>
        <taxon>Pseudomonadati</taxon>
        <taxon>Acidobacteriota</taxon>
        <taxon>Holophagae</taxon>
        <taxon>Holophagales</taxon>
        <taxon>Holophagaceae</taxon>
        <taxon>Mesoterricola</taxon>
    </lineage>
</organism>
<dbReference type="InterPro" id="IPR003439">
    <property type="entry name" value="ABC_transporter-like_ATP-bd"/>
</dbReference>
<dbReference type="InterPro" id="IPR018632">
    <property type="entry name" value="AAA-associated_dom_C"/>
</dbReference>
<dbReference type="EMBL" id="AP027081">
    <property type="protein sequence ID" value="BDU78326.1"/>
    <property type="molecule type" value="Genomic_DNA"/>
</dbReference>
<gene>
    <name evidence="5" type="ORF">METESE_32840</name>
</gene>
<dbReference type="RefSeq" id="WP_316410665.1">
    <property type="nucleotide sequence ID" value="NZ_AP027081.1"/>
</dbReference>
<dbReference type="AlphaFoldDB" id="A0AA48GS93"/>
<evidence type="ECO:0000313" key="5">
    <source>
        <dbReference type="EMBL" id="BDU78326.1"/>
    </source>
</evidence>
<dbReference type="GO" id="GO:0016887">
    <property type="term" value="F:ATP hydrolysis activity"/>
    <property type="evidence" value="ECO:0007669"/>
    <property type="project" value="InterPro"/>
</dbReference>
<dbReference type="InterPro" id="IPR017871">
    <property type="entry name" value="ABC_transporter-like_CS"/>
</dbReference>
<keyword evidence="3 5" id="KW-0067">ATP-binding</keyword>
<dbReference type="Proteomes" id="UP001228113">
    <property type="component" value="Chromosome"/>
</dbReference>
<evidence type="ECO:0000256" key="2">
    <source>
        <dbReference type="ARBA" id="ARBA00022741"/>
    </source>
</evidence>
<dbReference type="CDD" id="cd03293">
    <property type="entry name" value="ABC_NrtD_SsuB_transporters"/>
    <property type="match status" value="1"/>
</dbReference>
<dbReference type="KEGG" id="msea:METESE_32840"/>
<proteinExistence type="predicted"/>
<dbReference type="InterPro" id="IPR003593">
    <property type="entry name" value="AAA+_ATPase"/>
</dbReference>
<dbReference type="Pfam" id="PF09821">
    <property type="entry name" value="AAA_assoc_C"/>
    <property type="match status" value="1"/>
</dbReference>